<gene>
    <name evidence="2" type="ORF">CLV29_3123</name>
</gene>
<evidence type="ECO:0000313" key="2">
    <source>
        <dbReference type="EMBL" id="TDT30099.1"/>
    </source>
</evidence>
<reference evidence="2 3" key="1">
    <citation type="submission" date="2019-03" db="EMBL/GenBank/DDBJ databases">
        <title>Genomic Encyclopedia of Archaeal and Bacterial Type Strains, Phase II (KMG-II): from individual species to whole genera.</title>
        <authorList>
            <person name="Goeker M."/>
        </authorList>
    </citation>
    <scope>NUCLEOTIDE SEQUENCE [LARGE SCALE GENOMIC DNA]</scope>
    <source>
        <strain evidence="2 3">DSM 24323</strain>
    </source>
</reference>
<proteinExistence type="predicted"/>
<dbReference type="Pfam" id="PF08012">
    <property type="entry name" value="DUF1702"/>
    <property type="match status" value="1"/>
</dbReference>
<dbReference type="AlphaFoldDB" id="A0A4R7J1H3"/>
<protein>
    <submittedName>
        <fullName evidence="2">Uncharacterized protein DUF1702</fullName>
    </submittedName>
</protein>
<evidence type="ECO:0000313" key="3">
    <source>
        <dbReference type="Proteomes" id="UP000295371"/>
    </source>
</evidence>
<keyword evidence="3" id="KW-1185">Reference proteome</keyword>
<evidence type="ECO:0000256" key="1">
    <source>
        <dbReference type="SAM" id="MobiDB-lite"/>
    </source>
</evidence>
<feature type="region of interest" description="Disordered" evidence="1">
    <location>
        <begin position="311"/>
        <end position="331"/>
    </location>
</feature>
<accession>A0A4R7J1H3</accession>
<dbReference type="RefSeq" id="WP_166649314.1">
    <property type="nucleotide sequence ID" value="NZ_SOAW01000003.1"/>
</dbReference>
<name>A0A4R7J1H3_9ACTN</name>
<organism evidence="2 3">
    <name type="scientific">Naumannella halotolerans</name>
    <dbReference type="NCBI Taxonomy" id="993414"/>
    <lineage>
        <taxon>Bacteria</taxon>
        <taxon>Bacillati</taxon>
        <taxon>Actinomycetota</taxon>
        <taxon>Actinomycetes</taxon>
        <taxon>Propionibacteriales</taxon>
        <taxon>Propionibacteriaceae</taxon>
        <taxon>Naumannella</taxon>
    </lineage>
</organism>
<dbReference type="EMBL" id="SOAW01000003">
    <property type="protein sequence ID" value="TDT30099.1"/>
    <property type="molecule type" value="Genomic_DNA"/>
</dbReference>
<comment type="caution">
    <text evidence="2">The sequence shown here is derived from an EMBL/GenBank/DDBJ whole genome shotgun (WGS) entry which is preliminary data.</text>
</comment>
<sequence length="331" mass="35864">MTALGLIRRRLFGVSSAAAVFSSDGFSPMAWTKFNHVANTLVHGYHAALRDPRPARLTAELATTPNELRGIAWEGAGMGLGALDSVDPSQRWVMQYGNGAAKNHLYPFYIGVGMALARLRRPPERSLPQLDPVVGWVIADGYGFHETFFRRQRHAPYVPVPDALTSYSQQMFDQGVGRALWFSLGADADLVNFHIRGFEPHRHEALWTGVALAGSYCGGNREQLKKVTVHAAPFRTQLAVGSAIAAWGRAEAASPASHTQTACEVFADTSFDEAARIASRARDNVPSITGSTSAMELWRLGIADAFGSTLSISQGPETKPEQTQDLVGSEL</sequence>
<dbReference type="InterPro" id="IPR012964">
    <property type="entry name" value="DUF1702"/>
</dbReference>
<dbReference type="Proteomes" id="UP000295371">
    <property type="component" value="Unassembled WGS sequence"/>
</dbReference>